<dbReference type="EMBL" id="CAJVPI010000183">
    <property type="protein sequence ID" value="CAG8496518.1"/>
    <property type="molecule type" value="Genomic_DNA"/>
</dbReference>
<dbReference type="InterPro" id="IPR000719">
    <property type="entry name" value="Prot_kinase_dom"/>
</dbReference>
<evidence type="ECO:0000259" key="3">
    <source>
        <dbReference type="PROSITE" id="PS50011"/>
    </source>
</evidence>
<dbReference type="Gene3D" id="2.120.10.80">
    <property type="entry name" value="Kelch-type beta propeller"/>
    <property type="match status" value="1"/>
</dbReference>
<sequence>MFPSTLHNPNTFPSVFLLALLTLLSFPISSNSQTSNIDPAPGPRSDHCVFAHNGSFYVFGGVGNVNKGNDNHSYFSYIKAPFDVTDPKWTSLPVAKATKVSRPACSVTSDGILYVTGGDPSDNKYAGIQSFNLEKGQSGTWDTPPKTRGLNTSQYLSHRRGHKSIVVKTSSGEVLFIFGGSESNDAFILNVTTSTWKTVDTTGPDAPPSMGAFAITSSNDKIYIIGTPTEESGRNLWAFNIPERRWFNPHIPVDIPMNDVKYDAGIYNNTVYLISSSSMWKWNLVDNHTDTQARTGLQTYDYTFAQLPNGAVFITYGGKTGSKATDTLAAFNVTQNNWVTQVNKPDLPHDPPQNPPNDPPNTGINNNYNKVILVLECGIPPLILLAGIVSGLCLYKRKKNKKEEEEELTIVETWGAFFGNNTETFQKDIETGFRKSAETDSQRDSVQIYRPLNFEASGFRRERCSIPSDTTSVPDFQTSTTSHHTVKPNFTLPTPSSVVNELCPRYKETAFPSAPEGTILSNRYKLKGEPAFDVSKSVRYAKDETVNKDVAVKFFSNKDSFDCEVKMLRSLRSDFVGALHDAFDISNPTYWKHAMIMDYYPMSLDVFILSRTDSLDELYVKMIVRSLAQAIQYVHSHGIVHLDIHPGNFVHEVGDINKWRLIDFESAREDGKEDVDISTLGYASPELINASAWGTSIKADTSMDMWSLGCTIYELYTGSPLFLNDQEATNRLLGAYYTKHFEFPVKKVSDVQARHILGKLLAVNPMERASVKEILKGAYLTGGADSAQIRNMQSESTQRIINTVHQSTNVLLSNMQEATNMILSQFDVVVNSISDTRDASVPRLFMLLPEKESYKMFKPYAWGKNTFIVHILCEGLIADNSEAHFTDHPGYKILHANQFLAKAGPYLSILATLIGEAICLFTGIRKIPFKTDIDRIVSNQSKYFNQLCEAINQVETDKFVASNLEAERDPVEWMKYAQDAALREFKAFLEVNDPSGEFGGLCSITMRDGRWRWVCDSCKEKADHGH</sequence>
<dbReference type="SMART" id="SM00220">
    <property type="entry name" value="S_TKc"/>
    <property type="match status" value="1"/>
</dbReference>
<dbReference type="InterPro" id="IPR011043">
    <property type="entry name" value="Gal_Oxase/kelch_b-propeller"/>
</dbReference>
<evidence type="ECO:0000313" key="4">
    <source>
        <dbReference type="EMBL" id="CAG8496518.1"/>
    </source>
</evidence>
<dbReference type="PROSITE" id="PS50011">
    <property type="entry name" value="PROTEIN_KINASE_DOM"/>
    <property type="match status" value="1"/>
</dbReference>
<dbReference type="Proteomes" id="UP000789739">
    <property type="component" value="Unassembled WGS sequence"/>
</dbReference>
<evidence type="ECO:0000313" key="5">
    <source>
        <dbReference type="Proteomes" id="UP000789739"/>
    </source>
</evidence>
<feature type="compositionally biased region" description="Pro residues" evidence="1">
    <location>
        <begin position="350"/>
        <end position="359"/>
    </location>
</feature>
<comment type="caution">
    <text evidence="4">The sequence shown here is derived from an EMBL/GenBank/DDBJ whole genome shotgun (WGS) entry which is preliminary data.</text>
</comment>
<dbReference type="InterPro" id="IPR015915">
    <property type="entry name" value="Kelch-typ_b-propeller"/>
</dbReference>
<protein>
    <submittedName>
        <fullName evidence="4">10311_t:CDS:1</fullName>
    </submittedName>
</protein>
<feature type="domain" description="Protein kinase" evidence="3">
    <location>
        <begin position="521"/>
        <end position="780"/>
    </location>
</feature>
<dbReference type="Pfam" id="PF00069">
    <property type="entry name" value="Pkinase"/>
    <property type="match status" value="1"/>
</dbReference>
<dbReference type="SUPFAM" id="SSF50965">
    <property type="entry name" value="Galactose oxidase, central domain"/>
    <property type="match status" value="1"/>
</dbReference>
<dbReference type="GO" id="GO:0004674">
    <property type="term" value="F:protein serine/threonine kinase activity"/>
    <property type="evidence" value="ECO:0007669"/>
    <property type="project" value="TreeGrafter"/>
</dbReference>
<feature type="region of interest" description="Disordered" evidence="1">
    <location>
        <begin position="343"/>
        <end position="363"/>
    </location>
</feature>
<dbReference type="OrthoDB" id="45365at2759"/>
<dbReference type="PANTHER" id="PTHR44167:SF30">
    <property type="entry name" value="PHOSPHORYLASE KINASE"/>
    <property type="match status" value="1"/>
</dbReference>
<dbReference type="AlphaFoldDB" id="A0A9N9EYI5"/>
<keyword evidence="5" id="KW-1185">Reference proteome</keyword>
<evidence type="ECO:0000256" key="2">
    <source>
        <dbReference type="SAM" id="SignalP"/>
    </source>
</evidence>
<dbReference type="InterPro" id="IPR011009">
    <property type="entry name" value="Kinase-like_dom_sf"/>
</dbReference>
<dbReference type="GO" id="GO:0005524">
    <property type="term" value="F:ATP binding"/>
    <property type="evidence" value="ECO:0007669"/>
    <property type="project" value="InterPro"/>
</dbReference>
<dbReference type="SUPFAM" id="SSF56112">
    <property type="entry name" value="Protein kinase-like (PK-like)"/>
    <property type="match status" value="1"/>
</dbReference>
<dbReference type="Gene3D" id="1.10.510.10">
    <property type="entry name" value="Transferase(Phosphotransferase) domain 1"/>
    <property type="match status" value="1"/>
</dbReference>
<gene>
    <name evidence="4" type="ORF">PBRASI_LOCUS2382</name>
</gene>
<evidence type="ECO:0000256" key="1">
    <source>
        <dbReference type="SAM" id="MobiDB-lite"/>
    </source>
</evidence>
<proteinExistence type="predicted"/>
<dbReference type="PANTHER" id="PTHR44167">
    <property type="entry name" value="OVARIAN-SPECIFIC SERINE/THREONINE-PROTEIN KINASE LOK-RELATED"/>
    <property type="match status" value="1"/>
</dbReference>
<feature type="chain" id="PRO_5040379162" evidence="2">
    <location>
        <begin position="33"/>
        <end position="1026"/>
    </location>
</feature>
<organism evidence="4 5">
    <name type="scientific">Paraglomus brasilianum</name>
    <dbReference type="NCBI Taxonomy" id="144538"/>
    <lineage>
        <taxon>Eukaryota</taxon>
        <taxon>Fungi</taxon>
        <taxon>Fungi incertae sedis</taxon>
        <taxon>Mucoromycota</taxon>
        <taxon>Glomeromycotina</taxon>
        <taxon>Glomeromycetes</taxon>
        <taxon>Paraglomerales</taxon>
        <taxon>Paraglomeraceae</taxon>
        <taxon>Paraglomus</taxon>
    </lineage>
</organism>
<feature type="signal peptide" evidence="2">
    <location>
        <begin position="1"/>
        <end position="32"/>
    </location>
</feature>
<name>A0A9N9EYI5_9GLOM</name>
<dbReference type="Pfam" id="PF24681">
    <property type="entry name" value="Kelch_KLHDC2_KLHL20_DRC7"/>
    <property type="match status" value="1"/>
</dbReference>
<keyword evidence="2" id="KW-0732">Signal</keyword>
<accession>A0A9N9EYI5</accession>
<dbReference type="GO" id="GO:0044773">
    <property type="term" value="P:mitotic DNA damage checkpoint signaling"/>
    <property type="evidence" value="ECO:0007669"/>
    <property type="project" value="TreeGrafter"/>
</dbReference>
<dbReference type="GO" id="GO:0005634">
    <property type="term" value="C:nucleus"/>
    <property type="evidence" value="ECO:0007669"/>
    <property type="project" value="TreeGrafter"/>
</dbReference>
<reference evidence="4" key="1">
    <citation type="submission" date="2021-06" db="EMBL/GenBank/DDBJ databases">
        <authorList>
            <person name="Kallberg Y."/>
            <person name="Tangrot J."/>
            <person name="Rosling A."/>
        </authorList>
    </citation>
    <scope>NUCLEOTIDE SEQUENCE</scope>
    <source>
        <strain evidence="4">BR232B</strain>
    </source>
</reference>